<evidence type="ECO:0000313" key="5">
    <source>
        <dbReference type="RefSeq" id="XP_052748349.1"/>
    </source>
</evidence>
<protein>
    <submittedName>
        <fullName evidence="5">Larval cuticle protein LCP-17-like</fullName>
    </submittedName>
</protein>
<dbReference type="PANTHER" id="PTHR10380:SF238">
    <property type="entry name" value="CUTICULAR PROTEIN 65EA-RELATED"/>
    <property type="match status" value="1"/>
</dbReference>
<evidence type="ECO:0000256" key="1">
    <source>
        <dbReference type="ARBA" id="ARBA00022729"/>
    </source>
</evidence>
<gene>
    <name evidence="5" type="primary">LOC128200117</name>
</gene>
<proteinExistence type="predicted"/>
<accession>A0ABM3MAG7</accession>
<feature type="signal peptide" evidence="3">
    <location>
        <begin position="1"/>
        <end position="15"/>
    </location>
</feature>
<keyword evidence="2" id="KW-0193">Cuticle</keyword>
<keyword evidence="1 3" id="KW-0732">Signal</keyword>
<dbReference type="Pfam" id="PF00379">
    <property type="entry name" value="Chitin_bind_4"/>
    <property type="match status" value="1"/>
</dbReference>
<evidence type="ECO:0000256" key="3">
    <source>
        <dbReference type="SAM" id="SignalP"/>
    </source>
</evidence>
<dbReference type="RefSeq" id="XP_052748349.1">
    <property type="nucleotide sequence ID" value="XM_052892389.1"/>
</dbReference>
<feature type="chain" id="PRO_5045156349" evidence="3">
    <location>
        <begin position="16"/>
        <end position="132"/>
    </location>
</feature>
<dbReference type="PRINTS" id="PR00947">
    <property type="entry name" value="CUTICLE"/>
</dbReference>
<evidence type="ECO:0000313" key="4">
    <source>
        <dbReference type="Proteomes" id="UP001652740"/>
    </source>
</evidence>
<evidence type="ECO:0000256" key="2">
    <source>
        <dbReference type="PROSITE-ProRule" id="PRU00497"/>
    </source>
</evidence>
<organism evidence="4 5">
    <name type="scientific">Galleria mellonella</name>
    <name type="common">Greater wax moth</name>
    <dbReference type="NCBI Taxonomy" id="7137"/>
    <lineage>
        <taxon>Eukaryota</taxon>
        <taxon>Metazoa</taxon>
        <taxon>Ecdysozoa</taxon>
        <taxon>Arthropoda</taxon>
        <taxon>Hexapoda</taxon>
        <taxon>Insecta</taxon>
        <taxon>Pterygota</taxon>
        <taxon>Neoptera</taxon>
        <taxon>Endopterygota</taxon>
        <taxon>Lepidoptera</taxon>
        <taxon>Glossata</taxon>
        <taxon>Ditrysia</taxon>
        <taxon>Pyraloidea</taxon>
        <taxon>Pyralidae</taxon>
        <taxon>Galleriinae</taxon>
        <taxon>Galleria</taxon>
    </lineage>
</organism>
<dbReference type="GeneID" id="128200117"/>
<reference evidence="5" key="1">
    <citation type="submission" date="2025-08" db="UniProtKB">
        <authorList>
            <consortium name="RefSeq"/>
        </authorList>
    </citation>
    <scope>IDENTIFICATION</scope>
    <source>
        <tissue evidence="5">Whole larvae</tissue>
    </source>
</reference>
<dbReference type="PROSITE" id="PS51155">
    <property type="entry name" value="CHIT_BIND_RR_2"/>
    <property type="match status" value="1"/>
</dbReference>
<name>A0ABM3MAG7_GALME</name>
<dbReference type="PANTHER" id="PTHR10380">
    <property type="entry name" value="CUTICLE PROTEIN"/>
    <property type="match status" value="1"/>
</dbReference>
<dbReference type="InterPro" id="IPR000618">
    <property type="entry name" value="Insect_cuticle"/>
</dbReference>
<dbReference type="Proteomes" id="UP001652740">
    <property type="component" value="Unplaced"/>
</dbReference>
<sequence length="132" mass="14187">MKLLILSLAVACAAADVSHIVQQGGEREAKILRQELDVGLEGNYQYAYETENGISAQEQGALKNAQSENAAQSVQGEAQWTAPGGEVIQLQYIADENGYQPQGSHLPTPPPIPEAILKALEYIRAHPPPPES</sequence>
<dbReference type="InterPro" id="IPR050468">
    <property type="entry name" value="Cuticle_Struct_Prot"/>
</dbReference>
<keyword evidence="4" id="KW-1185">Reference proteome</keyword>